<dbReference type="EMBL" id="QHHQ01000001">
    <property type="protein sequence ID" value="RAI04304.1"/>
    <property type="molecule type" value="Genomic_DNA"/>
</dbReference>
<dbReference type="OrthoDB" id="9802805at2"/>
<keyword evidence="4" id="KW-0378">Hydrolase</keyword>
<feature type="domain" description="Nudix hydrolase" evidence="7">
    <location>
        <begin position="91"/>
        <end position="223"/>
    </location>
</feature>
<dbReference type="Gene3D" id="3.90.79.10">
    <property type="entry name" value="Nucleoside Triphosphate Pyrophosphohydrolase"/>
    <property type="match status" value="1"/>
</dbReference>
<evidence type="ECO:0000256" key="3">
    <source>
        <dbReference type="ARBA" id="ARBA00022723"/>
    </source>
</evidence>
<dbReference type="AlphaFoldDB" id="A0A8B2P2Y0"/>
<name>A0A8B2P2Y0_9HYPH</name>
<evidence type="ECO:0000256" key="6">
    <source>
        <dbReference type="ARBA" id="ARBA00023211"/>
    </source>
</evidence>
<dbReference type="Proteomes" id="UP000249590">
    <property type="component" value="Unassembled WGS sequence"/>
</dbReference>
<dbReference type="PANTHER" id="PTHR12992:SF11">
    <property type="entry name" value="MITOCHONDRIAL COENZYME A DIPHOSPHATASE NUDT8"/>
    <property type="match status" value="1"/>
</dbReference>
<dbReference type="InterPro" id="IPR015797">
    <property type="entry name" value="NUDIX_hydrolase-like_dom_sf"/>
</dbReference>
<evidence type="ECO:0000313" key="9">
    <source>
        <dbReference type="Proteomes" id="UP000249590"/>
    </source>
</evidence>
<keyword evidence="3" id="KW-0479">Metal-binding</keyword>
<dbReference type="PANTHER" id="PTHR12992">
    <property type="entry name" value="NUDIX HYDROLASE"/>
    <property type="match status" value="1"/>
</dbReference>
<proteinExistence type="predicted"/>
<evidence type="ECO:0000256" key="1">
    <source>
        <dbReference type="ARBA" id="ARBA00001936"/>
    </source>
</evidence>
<dbReference type="GO" id="GO:0046872">
    <property type="term" value="F:metal ion binding"/>
    <property type="evidence" value="ECO:0007669"/>
    <property type="project" value="UniProtKB-KW"/>
</dbReference>
<dbReference type="RefSeq" id="WP_111343685.1">
    <property type="nucleotide sequence ID" value="NZ_QHHQ01000001.1"/>
</dbReference>
<evidence type="ECO:0000313" key="8">
    <source>
        <dbReference type="EMBL" id="RAI04304.1"/>
    </source>
</evidence>
<evidence type="ECO:0000256" key="4">
    <source>
        <dbReference type="ARBA" id="ARBA00022801"/>
    </source>
</evidence>
<dbReference type="PROSITE" id="PS51462">
    <property type="entry name" value="NUDIX"/>
    <property type="match status" value="1"/>
</dbReference>
<keyword evidence="9" id="KW-1185">Reference proteome</keyword>
<keyword evidence="6" id="KW-0464">Manganese</keyword>
<dbReference type="InterPro" id="IPR045121">
    <property type="entry name" value="CoAse"/>
</dbReference>
<evidence type="ECO:0000256" key="5">
    <source>
        <dbReference type="ARBA" id="ARBA00022842"/>
    </source>
</evidence>
<reference evidence="8 9" key="1">
    <citation type="submission" date="2018-05" db="EMBL/GenBank/DDBJ databases">
        <title>Acuticoccus sediminis sp. nov., isolated from deep-sea sediment of Indian Ocean.</title>
        <authorList>
            <person name="Liu X."/>
            <person name="Lai Q."/>
            <person name="Du Y."/>
            <person name="Sun F."/>
            <person name="Zhang X."/>
            <person name="Wang S."/>
            <person name="Shao Z."/>
        </authorList>
    </citation>
    <scope>NUCLEOTIDE SEQUENCE [LARGE SCALE GENOMIC DNA]</scope>
    <source>
        <strain evidence="8 9">PTG4-2</strain>
    </source>
</reference>
<evidence type="ECO:0000256" key="2">
    <source>
        <dbReference type="ARBA" id="ARBA00001946"/>
    </source>
</evidence>
<organism evidence="8 9">
    <name type="scientific">Acuticoccus sediminis</name>
    <dbReference type="NCBI Taxonomy" id="2184697"/>
    <lineage>
        <taxon>Bacteria</taxon>
        <taxon>Pseudomonadati</taxon>
        <taxon>Pseudomonadota</taxon>
        <taxon>Alphaproteobacteria</taxon>
        <taxon>Hyphomicrobiales</taxon>
        <taxon>Amorphaceae</taxon>
        <taxon>Acuticoccus</taxon>
    </lineage>
</organism>
<protein>
    <submittedName>
        <fullName evidence="8">CoA pyrophosphatase</fullName>
    </submittedName>
</protein>
<evidence type="ECO:0000259" key="7">
    <source>
        <dbReference type="PROSITE" id="PS51462"/>
    </source>
</evidence>
<dbReference type="InterPro" id="IPR000086">
    <property type="entry name" value="NUDIX_hydrolase_dom"/>
</dbReference>
<dbReference type="GO" id="GO:0010945">
    <property type="term" value="F:coenzyme A diphosphatase activity"/>
    <property type="evidence" value="ECO:0007669"/>
    <property type="project" value="InterPro"/>
</dbReference>
<comment type="cofactor">
    <cofactor evidence="2">
        <name>Mg(2+)</name>
        <dbReference type="ChEBI" id="CHEBI:18420"/>
    </cofactor>
</comment>
<accession>A0A8B2P2Y0</accession>
<keyword evidence="5" id="KW-0460">Magnesium</keyword>
<dbReference type="Pfam" id="PF00293">
    <property type="entry name" value="NUDIX"/>
    <property type="match status" value="1"/>
</dbReference>
<dbReference type="CDD" id="cd03426">
    <property type="entry name" value="NUDIX_CoAse_Nudt7"/>
    <property type="match status" value="1"/>
</dbReference>
<dbReference type="SUPFAM" id="SSF55811">
    <property type="entry name" value="Nudix"/>
    <property type="match status" value="1"/>
</dbReference>
<sequence>MNERSHDGERIADVDDGDAIADVVEEAAEDAAPGAPLVVEPHDPADPAVARLVERARLLHDPWARLSPDAPISGDHVLNPDWHGDETPPPPREAAVLIALAANAAGELGVILTERASHLSAHAGQVALPGGKIEKGETPTMAALREAEEEVELPPGAVEPLGIFEAYLTRTNYMVVPVLALVRERVTLRPHPGEVSEVFLAPWSRVMDAAYRHERSYELEGRRRRFYETMVGDKSVWGVTAGIFKVVSERLYGP</sequence>
<gene>
    <name evidence="8" type="ORF">DLJ53_07630</name>
</gene>
<comment type="caution">
    <text evidence="8">The sequence shown here is derived from an EMBL/GenBank/DDBJ whole genome shotgun (WGS) entry which is preliminary data.</text>
</comment>
<comment type="cofactor">
    <cofactor evidence="1">
        <name>Mn(2+)</name>
        <dbReference type="ChEBI" id="CHEBI:29035"/>
    </cofactor>
</comment>